<name>A0A1G7VVV4_9MICO</name>
<dbReference type="InterPro" id="IPR029069">
    <property type="entry name" value="HotDog_dom_sf"/>
</dbReference>
<reference evidence="1 2" key="1">
    <citation type="submission" date="2016-10" db="EMBL/GenBank/DDBJ databases">
        <authorList>
            <person name="de Groot N.N."/>
        </authorList>
    </citation>
    <scope>NUCLEOTIDE SEQUENCE [LARGE SCALE GENOMIC DNA]</scope>
    <source>
        <strain evidence="1 2">DSM 23142</strain>
    </source>
</reference>
<dbReference type="Pfam" id="PF13279">
    <property type="entry name" value="4HBT_2"/>
    <property type="match status" value="1"/>
</dbReference>
<dbReference type="RefSeq" id="WP_091486922.1">
    <property type="nucleotide sequence ID" value="NZ_LT629692.1"/>
</dbReference>
<dbReference type="InterPro" id="IPR051490">
    <property type="entry name" value="THEM6_lcsJ_thioesterase"/>
</dbReference>
<dbReference type="PANTHER" id="PTHR12475:SF4">
    <property type="entry name" value="PROTEIN THEM6"/>
    <property type="match status" value="1"/>
</dbReference>
<dbReference type="STRING" id="370764.SAMN04489810_0859"/>
<dbReference type="EMBL" id="LT629692">
    <property type="protein sequence ID" value="SDG63837.1"/>
    <property type="molecule type" value="Genomic_DNA"/>
</dbReference>
<sequence length="186" mass="21249">MNVIWRTLLTIWRAKAKLRRDGILEPTTIGRVSVRTLPTDIDILGHMNNGRYGSLFDLGRFDLLIRTGIWDVFQKQGWYAVVASETITFRKSLELWQRFTVESRLLGHDEKSAYLMHRAVVGGEVYAEMVVRARFLRRTGGIVPHEELFAALHKPDNLPELAPWVIEWAAASALPSTRVPAPSRWA</sequence>
<dbReference type="OrthoDB" id="3727779at2"/>
<dbReference type="AlphaFoldDB" id="A0A1G7VVV4"/>
<gene>
    <name evidence="1" type="ORF">SAMN04489810_0859</name>
</gene>
<protein>
    <submittedName>
        <fullName evidence="1">Acyl-CoA thioesterase FadM</fullName>
    </submittedName>
</protein>
<proteinExistence type="predicted"/>
<evidence type="ECO:0000313" key="2">
    <source>
        <dbReference type="Proteomes" id="UP000199009"/>
    </source>
</evidence>
<organism evidence="1 2">
    <name type="scientific">Microbacterium pygmaeum</name>
    <dbReference type="NCBI Taxonomy" id="370764"/>
    <lineage>
        <taxon>Bacteria</taxon>
        <taxon>Bacillati</taxon>
        <taxon>Actinomycetota</taxon>
        <taxon>Actinomycetes</taxon>
        <taxon>Micrococcales</taxon>
        <taxon>Microbacteriaceae</taxon>
        <taxon>Microbacterium</taxon>
    </lineage>
</organism>
<evidence type="ECO:0000313" key="1">
    <source>
        <dbReference type="EMBL" id="SDG63837.1"/>
    </source>
</evidence>
<dbReference type="Proteomes" id="UP000199009">
    <property type="component" value="Chromosome I"/>
</dbReference>
<dbReference type="CDD" id="cd00586">
    <property type="entry name" value="4HBT"/>
    <property type="match status" value="1"/>
</dbReference>
<dbReference type="SUPFAM" id="SSF54637">
    <property type="entry name" value="Thioesterase/thiol ester dehydrase-isomerase"/>
    <property type="match status" value="1"/>
</dbReference>
<keyword evidence="2" id="KW-1185">Reference proteome</keyword>
<dbReference type="PANTHER" id="PTHR12475">
    <property type="match status" value="1"/>
</dbReference>
<dbReference type="Gene3D" id="3.10.129.10">
    <property type="entry name" value="Hotdog Thioesterase"/>
    <property type="match status" value="1"/>
</dbReference>
<accession>A0A1G7VVV4</accession>